<evidence type="ECO:0000313" key="4">
    <source>
        <dbReference type="EMBL" id="MFC0717294.1"/>
    </source>
</evidence>
<dbReference type="PANTHER" id="PTHR47505:SF1">
    <property type="entry name" value="DNA UTILIZATION PROTEIN YHGH"/>
    <property type="match status" value="1"/>
</dbReference>
<feature type="domain" description="Phosphoribosyltransferase" evidence="2">
    <location>
        <begin position="265"/>
        <end position="299"/>
    </location>
</feature>
<dbReference type="EMBL" id="JBHLTF010000027">
    <property type="protein sequence ID" value="MFC0717294.1"/>
    <property type="molecule type" value="Genomic_DNA"/>
</dbReference>
<dbReference type="Pfam" id="PF18912">
    <property type="entry name" value="DZR_2"/>
    <property type="match status" value="1"/>
</dbReference>
<protein>
    <submittedName>
        <fullName evidence="4">ComF family protein</fullName>
    </submittedName>
</protein>
<dbReference type="PANTHER" id="PTHR47505">
    <property type="entry name" value="DNA UTILIZATION PROTEIN YHGH"/>
    <property type="match status" value="1"/>
</dbReference>
<accession>A0ABV6SV32</accession>
<organism evidence="4 5">
    <name type="scientific">Luteimonas padinae</name>
    <dbReference type="NCBI Taxonomy" id="1714359"/>
    <lineage>
        <taxon>Bacteria</taxon>
        <taxon>Pseudomonadati</taxon>
        <taxon>Pseudomonadota</taxon>
        <taxon>Gammaproteobacteria</taxon>
        <taxon>Lysobacterales</taxon>
        <taxon>Lysobacteraceae</taxon>
        <taxon>Luteimonas</taxon>
    </lineage>
</organism>
<feature type="domain" description="Double zinc ribbon" evidence="3">
    <location>
        <begin position="24"/>
        <end position="65"/>
    </location>
</feature>
<dbReference type="Proteomes" id="UP001589898">
    <property type="component" value="Unassembled WGS sequence"/>
</dbReference>
<comment type="similarity">
    <text evidence="1">Belongs to the ComF/GntX family.</text>
</comment>
<dbReference type="InterPro" id="IPR000836">
    <property type="entry name" value="PRTase_dom"/>
</dbReference>
<dbReference type="InterPro" id="IPR029057">
    <property type="entry name" value="PRTase-like"/>
</dbReference>
<dbReference type="InterPro" id="IPR051910">
    <property type="entry name" value="ComF/GntX_DNA_util-trans"/>
</dbReference>
<dbReference type="InterPro" id="IPR044005">
    <property type="entry name" value="DZR_2"/>
</dbReference>
<sequence>MPGPVNLAQAVPVDGWLARIGRGLWAPRCLVCGERTSGPLDLCARCGAALPWMPPACLCCAMPLPLPASPPPLPVLPPAFPVLVPPSPVLPPPPSPAGAATAATGIAEQHHAARVAALAAPTGGALTGGRLCSACQHDPPPLAEAHAAFLYAFPLDRLLPRLKFHRDLAAGRLLAQAMAAAFAGCERPQALVPVPLHRARLRQRGYNQALELARPLGRMLGLPVRPGLLLRSRDTAAQSRLDAGARSANLRDAFEVPARIRVPAHLVLVDDVMTTGATLNAAAEALLEAGADRVDAWVCARTP</sequence>
<dbReference type="Gene3D" id="3.40.50.2020">
    <property type="match status" value="1"/>
</dbReference>
<proteinExistence type="inferred from homology"/>
<keyword evidence="5" id="KW-1185">Reference proteome</keyword>
<gene>
    <name evidence="4" type="ORF">ACFFFU_05985</name>
</gene>
<evidence type="ECO:0000256" key="1">
    <source>
        <dbReference type="ARBA" id="ARBA00008007"/>
    </source>
</evidence>
<evidence type="ECO:0000259" key="2">
    <source>
        <dbReference type="Pfam" id="PF00156"/>
    </source>
</evidence>
<comment type="caution">
    <text evidence="4">The sequence shown here is derived from an EMBL/GenBank/DDBJ whole genome shotgun (WGS) entry which is preliminary data.</text>
</comment>
<dbReference type="RefSeq" id="WP_229823463.1">
    <property type="nucleotide sequence ID" value="NZ_BMZT01000009.1"/>
</dbReference>
<reference evidence="4 5" key="1">
    <citation type="submission" date="2024-09" db="EMBL/GenBank/DDBJ databases">
        <authorList>
            <person name="Sun Q."/>
            <person name="Mori K."/>
        </authorList>
    </citation>
    <scope>NUCLEOTIDE SEQUENCE [LARGE SCALE GENOMIC DNA]</scope>
    <source>
        <strain evidence="4 5">KCTC 52403</strain>
    </source>
</reference>
<dbReference type="SUPFAM" id="SSF53271">
    <property type="entry name" value="PRTase-like"/>
    <property type="match status" value="1"/>
</dbReference>
<evidence type="ECO:0000259" key="3">
    <source>
        <dbReference type="Pfam" id="PF18912"/>
    </source>
</evidence>
<dbReference type="Pfam" id="PF00156">
    <property type="entry name" value="Pribosyltran"/>
    <property type="match status" value="1"/>
</dbReference>
<evidence type="ECO:0000313" key="5">
    <source>
        <dbReference type="Proteomes" id="UP001589898"/>
    </source>
</evidence>
<name>A0ABV6SV32_9GAMM</name>